<reference evidence="5" key="2">
    <citation type="journal article" date="2023" name="Proc. Natl. Acad. Sci. U.S.A.">
        <title>A global phylogenomic analysis of the shiitake genus Lentinula.</title>
        <authorList>
            <person name="Sierra-Patev S."/>
            <person name="Min B."/>
            <person name="Naranjo-Ortiz M."/>
            <person name="Looney B."/>
            <person name="Konkel Z."/>
            <person name="Slot J.C."/>
            <person name="Sakamoto Y."/>
            <person name="Steenwyk J.L."/>
            <person name="Rokas A."/>
            <person name="Carro J."/>
            <person name="Camarero S."/>
            <person name="Ferreira P."/>
            <person name="Molpeceres G."/>
            <person name="Ruiz-Duenas F.J."/>
            <person name="Serrano A."/>
            <person name="Henrissat B."/>
            <person name="Drula E."/>
            <person name="Hughes K.W."/>
            <person name="Mata J.L."/>
            <person name="Ishikawa N.K."/>
            <person name="Vargas-Isla R."/>
            <person name="Ushijima S."/>
            <person name="Smith C.A."/>
            <person name="Donoghue J."/>
            <person name="Ahrendt S."/>
            <person name="Andreopoulos W."/>
            <person name="He G."/>
            <person name="LaButti K."/>
            <person name="Lipzen A."/>
            <person name="Ng V."/>
            <person name="Riley R."/>
            <person name="Sandor L."/>
            <person name="Barry K."/>
            <person name="Martinez A.T."/>
            <person name="Xiao Y."/>
            <person name="Gibbons J.G."/>
            <person name="Terashima K."/>
            <person name="Grigoriev I.V."/>
            <person name="Hibbett D."/>
        </authorList>
    </citation>
    <scope>NUCLEOTIDE SEQUENCE</scope>
    <source>
        <strain evidence="5">ET3784</strain>
    </source>
</reference>
<gene>
    <name evidence="5" type="ORF">DFJ43DRAFT_1159053</name>
</gene>
<reference evidence="5" key="1">
    <citation type="submission" date="2022-08" db="EMBL/GenBank/DDBJ databases">
        <authorList>
            <consortium name="DOE Joint Genome Institute"/>
            <person name="Min B."/>
            <person name="Sierra-Patev S."/>
            <person name="Naranjo-Ortiz M."/>
            <person name="Looney B."/>
            <person name="Konkel Z."/>
            <person name="Slot J.C."/>
            <person name="Sakamoto Y."/>
            <person name="Steenwyk J.L."/>
            <person name="Rokas A."/>
            <person name="Carro J."/>
            <person name="Camarero S."/>
            <person name="Ferreira P."/>
            <person name="Molpeceres G."/>
            <person name="Ruiz-duenas F.J."/>
            <person name="Serrano A."/>
            <person name="Henrissat B."/>
            <person name="Drula E."/>
            <person name="Hughes K.W."/>
            <person name="Mata J.L."/>
            <person name="Ishikawa N.K."/>
            <person name="Vargas-Isla R."/>
            <person name="Ushijima S."/>
            <person name="Smith C.A."/>
            <person name="Ahrendt S."/>
            <person name="Andreopoulos W."/>
            <person name="He G."/>
            <person name="LaButti K."/>
            <person name="Lipzen A."/>
            <person name="Ng V."/>
            <person name="Riley R."/>
            <person name="Sandor L."/>
            <person name="Barry K."/>
            <person name="Martinez A.T."/>
            <person name="Xiao Y."/>
            <person name="Gibbons J.G."/>
            <person name="Terashima K."/>
            <person name="Hibbett D.S."/>
            <person name="Grigoriev I.V."/>
        </authorList>
    </citation>
    <scope>NUCLEOTIDE SEQUENCE</scope>
    <source>
        <strain evidence="5">ET3784</strain>
    </source>
</reference>
<dbReference type="Gene3D" id="4.10.60.10">
    <property type="entry name" value="Zinc finger, CCHC-type"/>
    <property type="match status" value="1"/>
</dbReference>
<sequence>MSGSSSIMPRPGSRDAPKLTAEGTDDPMKVRRYFDDLENLFSDCSITTDEDRKKWTVRYPEEQVAWEWKAMTEFSSSLKTFSEFKKAVLSSYPGATDEERGTMRELNRLFKKCKNIATDDLDDYMALVRRFRAVKKELNPPAVMGAIVQPEPLVTNRELVEKFTRALDLGFRNAIFAALHIKGRTRTVPIGQKVRPDDMYDIDDVVTQGEAIARGTMPGTDPMSSIATHASTSNASHGQVKQEHFQQQIQDLISEKIAVLMDTMKISQDQLRQESTKQMNDFMRIYQQSNVTRNAVGFESSHTKSQNADMRENNKVPYEWHGNLSKVVCYFCSEEGHVANECHHRQDLLELGRIVLVNGRARLPGNYPIPRQPVGAVSEKDRIDFYYAEKERKEKEGVRNVNMVQSTPNNIPGMINSATMSTYLNNQLSDKEMRIANLEKELQSLSTPSSQLMYQMPGQMKQFVQQPVSMPQQNPMMQSQFSQVGWNPQGQMNNFAPSPNSTMQMLNSMYQNQNSMMPGYNNMQMPMAAQQSMPTMAECYDHARVIGKVGLRTIGPRGKRLNTEINPSEGEVNLWRGRWTLTLLLIVSPTRRCPKARVR</sequence>
<evidence type="ECO:0000313" key="5">
    <source>
        <dbReference type="EMBL" id="KAJ3720250.1"/>
    </source>
</evidence>
<dbReference type="GO" id="GO:0008270">
    <property type="term" value="F:zinc ion binding"/>
    <property type="evidence" value="ECO:0007669"/>
    <property type="project" value="UniProtKB-KW"/>
</dbReference>
<dbReference type="GO" id="GO:0003676">
    <property type="term" value="F:nucleic acid binding"/>
    <property type="evidence" value="ECO:0007669"/>
    <property type="project" value="InterPro"/>
</dbReference>
<dbReference type="SUPFAM" id="SSF57756">
    <property type="entry name" value="Retrovirus zinc finger-like domains"/>
    <property type="match status" value="1"/>
</dbReference>
<dbReference type="InterPro" id="IPR001878">
    <property type="entry name" value="Znf_CCHC"/>
</dbReference>
<protein>
    <recommendedName>
        <fullName evidence="4">CCHC-type domain-containing protein</fullName>
    </recommendedName>
</protein>
<keyword evidence="1" id="KW-0507">mRNA processing</keyword>
<evidence type="ECO:0000256" key="3">
    <source>
        <dbReference type="SAM" id="MobiDB-lite"/>
    </source>
</evidence>
<dbReference type="InterPro" id="IPR036875">
    <property type="entry name" value="Znf_CCHC_sf"/>
</dbReference>
<dbReference type="EMBL" id="JANVFO010000063">
    <property type="protein sequence ID" value="KAJ3720250.1"/>
    <property type="molecule type" value="Genomic_DNA"/>
</dbReference>
<proteinExistence type="predicted"/>
<evidence type="ECO:0000313" key="6">
    <source>
        <dbReference type="Proteomes" id="UP001176059"/>
    </source>
</evidence>
<keyword evidence="6" id="KW-1185">Reference proteome</keyword>
<evidence type="ECO:0000256" key="2">
    <source>
        <dbReference type="PROSITE-ProRule" id="PRU00047"/>
    </source>
</evidence>
<keyword evidence="2" id="KW-0862">Zinc</keyword>
<dbReference type="AlphaFoldDB" id="A0AA38MW48"/>
<accession>A0AA38MW48</accession>
<dbReference type="GO" id="GO:0006397">
    <property type="term" value="P:mRNA processing"/>
    <property type="evidence" value="ECO:0007669"/>
    <property type="project" value="UniProtKB-KW"/>
</dbReference>
<comment type="caution">
    <text evidence="5">The sequence shown here is derived from an EMBL/GenBank/DDBJ whole genome shotgun (WGS) entry which is preliminary data.</text>
</comment>
<dbReference type="PROSITE" id="PS50158">
    <property type="entry name" value="ZF_CCHC"/>
    <property type="match status" value="1"/>
</dbReference>
<feature type="domain" description="CCHC-type" evidence="4">
    <location>
        <begin position="329"/>
        <end position="342"/>
    </location>
</feature>
<keyword evidence="2" id="KW-0479">Metal-binding</keyword>
<evidence type="ECO:0000259" key="4">
    <source>
        <dbReference type="PROSITE" id="PS50158"/>
    </source>
</evidence>
<name>A0AA38MW48_9AGAR</name>
<evidence type="ECO:0000256" key="1">
    <source>
        <dbReference type="ARBA" id="ARBA00022664"/>
    </source>
</evidence>
<keyword evidence="2" id="KW-0863">Zinc-finger</keyword>
<feature type="region of interest" description="Disordered" evidence="3">
    <location>
        <begin position="1"/>
        <end position="25"/>
    </location>
</feature>
<organism evidence="5 6">
    <name type="scientific">Lentinula guzmanii</name>
    <dbReference type="NCBI Taxonomy" id="2804957"/>
    <lineage>
        <taxon>Eukaryota</taxon>
        <taxon>Fungi</taxon>
        <taxon>Dikarya</taxon>
        <taxon>Basidiomycota</taxon>
        <taxon>Agaricomycotina</taxon>
        <taxon>Agaricomycetes</taxon>
        <taxon>Agaricomycetidae</taxon>
        <taxon>Agaricales</taxon>
        <taxon>Marasmiineae</taxon>
        <taxon>Omphalotaceae</taxon>
        <taxon>Lentinula</taxon>
    </lineage>
</organism>
<dbReference type="Proteomes" id="UP001176059">
    <property type="component" value="Unassembled WGS sequence"/>
</dbReference>